<evidence type="ECO:0000313" key="7">
    <source>
        <dbReference type="EMBL" id="ADK82718.1"/>
    </source>
</evidence>
<organism evidence="7 8">
    <name type="scientific">Sediminispirochaeta smaragdinae (strain DSM 11293 / JCM 15392 / SEBR 4228)</name>
    <name type="common">Spirochaeta smaragdinae</name>
    <dbReference type="NCBI Taxonomy" id="573413"/>
    <lineage>
        <taxon>Bacteria</taxon>
        <taxon>Pseudomonadati</taxon>
        <taxon>Spirochaetota</taxon>
        <taxon>Spirochaetia</taxon>
        <taxon>Spirochaetales</taxon>
        <taxon>Spirochaetaceae</taxon>
        <taxon>Sediminispirochaeta</taxon>
    </lineage>
</organism>
<dbReference type="InterPro" id="IPR010982">
    <property type="entry name" value="Lambda_DNA-bd_dom_sf"/>
</dbReference>
<evidence type="ECO:0000259" key="5">
    <source>
        <dbReference type="PROSITE" id="PS50932"/>
    </source>
</evidence>
<dbReference type="Pfam" id="PF13377">
    <property type="entry name" value="Peripla_BP_3"/>
    <property type="match status" value="1"/>
</dbReference>
<dbReference type="PANTHER" id="PTHR30146">
    <property type="entry name" value="LACI-RELATED TRANSCRIPTIONAL REPRESSOR"/>
    <property type="match status" value="1"/>
</dbReference>
<proteinExistence type="predicted"/>
<dbReference type="GO" id="GO:0000976">
    <property type="term" value="F:transcription cis-regulatory region binding"/>
    <property type="evidence" value="ECO:0007669"/>
    <property type="project" value="TreeGrafter"/>
</dbReference>
<evidence type="ECO:0000256" key="4">
    <source>
        <dbReference type="ARBA" id="ARBA00023163"/>
    </source>
</evidence>
<dbReference type="SMART" id="SM00354">
    <property type="entry name" value="HTH_LACI"/>
    <property type="match status" value="1"/>
</dbReference>
<evidence type="ECO:0000256" key="2">
    <source>
        <dbReference type="ARBA" id="ARBA00023015"/>
    </source>
</evidence>
<dbReference type="InterPro" id="IPR001387">
    <property type="entry name" value="Cro/C1-type_HTH"/>
</dbReference>
<dbReference type="SUPFAM" id="SSF47413">
    <property type="entry name" value="lambda repressor-like DNA-binding domains"/>
    <property type="match status" value="1"/>
</dbReference>
<dbReference type="RefSeq" id="WP_013256177.1">
    <property type="nucleotide sequence ID" value="NC_014364.1"/>
</dbReference>
<dbReference type="SUPFAM" id="SSF53822">
    <property type="entry name" value="Periplasmic binding protein-like I"/>
    <property type="match status" value="1"/>
</dbReference>
<dbReference type="Proteomes" id="UP000002318">
    <property type="component" value="Chromosome"/>
</dbReference>
<dbReference type="PRINTS" id="PR00036">
    <property type="entry name" value="HTHLACI"/>
</dbReference>
<dbReference type="Gene3D" id="3.40.50.2300">
    <property type="match status" value="2"/>
</dbReference>
<reference evidence="7 8" key="1">
    <citation type="journal article" date="2010" name="Stand. Genomic Sci.">
        <title>Complete genome sequence of Spirochaeta smaragdinae type strain (SEBR 4228).</title>
        <authorList>
            <person name="Mavromatis K."/>
            <person name="Yasawong M."/>
            <person name="Chertkov O."/>
            <person name="Lapidus A."/>
            <person name="Lucas S."/>
            <person name="Nolan M."/>
            <person name="Del Rio T.G."/>
            <person name="Tice H."/>
            <person name="Cheng J.F."/>
            <person name="Pitluck S."/>
            <person name="Liolios K."/>
            <person name="Ivanova N."/>
            <person name="Tapia R."/>
            <person name="Han C."/>
            <person name="Bruce D."/>
            <person name="Goodwin L."/>
            <person name="Pati A."/>
            <person name="Chen A."/>
            <person name="Palaniappan K."/>
            <person name="Land M."/>
            <person name="Hauser L."/>
            <person name="Chang Y.J."/>
            <person name="Jeffries C.D."/>
            <person name="Detter J.C."/>
            <person name="Rohde M."/>
            <person name="Brambilla E."/>
            <person name="Spring S."/>
            <person name="Goker M."/>
            <person name="Sikorski J."/>
            <person name="Woyke T."/>
            <person name="Bristow J."/>
            <person name="Eisen J.A."/>
            <person name="Markowitz V."/>
            <person name="Hugenholtz P."/>
            <person name="Klenk H.P."/>
            <person name="Kyrpides N.C."/>
        </authorList>
    </citation>
    <scope>NUCLEOTIDE SEQUENCE [LARGE SCALE GENOMIC DNA]</scope>
    <source>
        <strain evidence="8">DSM 11293 / JCM 15392 / SEBR 4228</strain>
    </source>
</reference>
<dbReference type="FunFam" id="1.10.260.40:FF:000002">
    <property type="entry name" value="HTH-type transcriptional repressor PurR"/>
    <property type="match status" value="1"/>
</dbReference>
<dbReference type="CDD" id="cd01392">
    <property type="entry name" value="HTH_LacI"/>
    <property type="match status" value="1"/>
</dbReference>
<name>E1R7L3_SEDSS</name>
<dbReference type="EMBL" id="CP002116">
    <property type="protein sequence ID" value="ADK82718.1"/>
    <property type="molecule type" value="Genomic_DNA"/>
</dbReference>
<keyword evidence="1" id="KW-0678">Repressor</keyword>
<evidence type="ECO:0000259" key="6">
    <source>
        <dbReference type="PROSITE" id="PS50943"/>
    </source>
</evidence>
<dbReference type="InterPro" id="IPR000843">
    <property type="entry name" value="HTH_LacI"/>
</dbReference>
<keyword evidence="2" id="KW-0805">Transcription regulation</keyword>
<dbReference type="PROSITE" id="PS50943">
    <property type="entry name" value="HTH_CROC1"/>
    <property type="match status" value="1"/>
</dbReference>
<keyword evidence="3" id="KW-0238">DNA-binding</keyword>
<feature type="domain" description="HTH cro/C1-type" evidence="6">
    <location>
        <begin position="3"/>
        <end position="46"/>
    </location>
</feature>
<evidence type="ECO:0000256" key="1">
    <source>
        <dbReference type="ARBA" id="ARBA00022491"/>
    </source>
</evidence>
<dbReference type="InterPro" id="IPR046335">
    <property type="entry name" value="LacI/GalR-like_sensor"/>
</dbReference>
<dbReference type="HOGENOM" id="CLU_037628_6_0_12"/>
<dbReference type="Gene3D" id="1.10.260.40">
    <property type="entry name" value="lambda repressor-like DNA-binding domains"/>
    <property type="match status" value="1"/>
</dbReference>
<dbReference type="eggNOG" id="COG1609">
    <property type="taxonomic scope" value="Bacteria"/>
</dbReference>
<dbReference type="PANTHER" id="PTHR30146:SF95">
    <property type="entry name" value="RIBOSE OPERON REPRESSOR"/>
    <property type="match status" value="1"/>
</dbReference>
<gene>
    <name evidence="7" type="ordered locus">Spirs_3632</name>
</gene>
<dbReference type="AlphaFoldDB" id="E1R7L3"/>
<protein>
    <submittedName>
        <fullName evidence="7">Transcriptional regulator, LacI family</fullName>
    </submittedName>
</protein>
<dbReference type="KEGG" id="ssm:Spirs_3632"/>
<sequence length="329" mass="36889">MATIKDVAERAGITVTTVSRVLNNRGYISDKTRKKVYQAMKELDYRPNAIARALAQNQTNSIGIIVPSLLHPFFAVSINYFELYAAQHGFKIMICNSQRNIEKEMEYFDMLRSNKVAGIILCTRSGEVEKYLGYSFPVVTFERSISNQIPAVLCDNYLGGVLATKHLLESGCTHPAMLNGSLHVRLPADDRAKAFIDICNAANVHPLIFTTNEEQFDNRRYRPEIDTLIEENPEIDGIFASSDVIAAQAIQACYKKGIRIPEDVKLVGFDDIEIATLTTPTLTTIRQPIELMCKYAIEIILQKMKGEVVPIRTVLPVTLVRRESSETTP</sequence>
<feature type="domain" description="HTH lacI-type" evidence="5">
    <location>
        <begin position="2"/>
        <end position="56"/>
    </location>
</feature>
<dbReference type="InterPro" id="IPR028082">
    <property type="entry name" value="Peripla_BP_I"/>
</dbReference>
<accession>E1R7L3</accession>
<evidence type="ECO:0000313" key="8">
    <source>
        <dbReference type="Proteomes" id="UP000002318"/>
    </source>
</evidence>
<dbReference type="OrthoDB" id="305766at2"/>
<keyword evidence="4" id="KW-0804">Transcription</keyword>
<dbReference type="GO" id="GO:0003700">
    <property type="term" value="F:DNA-binding transcription factor activity"/>
    <property type="evidence" value="ECO:0007669"/>
    <property type="project" value="TreeGrafter"/>
</dbReference>
<evidence type="ECO:0000256" key="3">
    <source>
        <dbReference type="ARBA" id="ARBA00023125"/>
    </source>
</evidence>
<dbReference type="PROSITE" id="PS50932">
    <property type="entry name" value="HTH_LACI_2"/>
    <property type="match status" value="1"/>
</dbReference>
<dbReference type="STRING" id="573413.Spirs_3632"/>
<dbReference type="CDD" id="cd06291">
    <property type="entry name" value="PBP1_Qymf-like"/>
    <property type="match status" value="1"/>
</dbReference>
<keyword evidence="8" id="KW-1185">Reference proteome</keyword>
<dbReference type="Pfam" id="PF00356">
    <property type="entry name" value="LacI"/>
    <property type="match status" value="1"/>
</dbReference>